<protein>
    <submittedName>
        <fullName evidence="1">Uncharacterized protein</fullName>
    </submittedName>
</protein>
<organism evidence="1 2">
    <name type="scientific">Manihot esculenta</name>
    <name type="common">Cassava</name>
    <name type="synonym">Jatropha manihot</name>
    <dbReference type="NCBI Taxonomy" id="3983"/>
    <lineage>
        <taxon>Eukaryota</taxon>
        <taxon>Viridiplantae</taxon>
        <taxon>Streptophyta</taxon>
        <taxon>Embryophyta</taxon>
        <taxon>Tracheophyta</taxon>
        <taxon>Spermatophyta</taxon>
        <taxon>Magnoliopsida</taxon>
        <taxon>eudicotyledons</taxon>
        <taxon>Gunneridae</taxon>
        <taxon>Pentapetalae</taxon>
        <taxon>rosids</taxon>
        <taxon>fabids</taxon>
        <taxon>Malpighiales</taxon>
        <taxon>Euphorbiaceae</taxon>
        <taxon>Crotonoideae</taxon>
        <taxon>Manihoteae</taxon>
        <taxon>Manihot</taxon>
    </lineage>
</organism>
<keyword evidence="2" id="KW-1185">Reference proteome</keyword>
<dbReference type="EMBL" id="CM004395">
    <property type="protein sequence ID" value="KAG8647860.1"/>
    <property type="molecule type" value="Genomic_DNA"/>
</dbReference>
<evidence type="ECO:0000313" key="1">
    <source>
        <dbReference type="EMBL" id="KAG8647860.1"/>
    </source>
</evidence>
<reference evidence="2" key="1">
    <citation type="journal article" date="2016" name="Nat. Biotechnol.">
        <title>Sequencing wild and cultivated cassava and related species reveals extensive interspecific hybridization and genetic diversity.</title>
        <authorList>
            <person name="Bredeson J.V."/>
            <person name="Lyons J.B."/>
            <person name="Prochnik S.E."/>
            <person name="Wu G.A."/>
            <person name="Ha C.M."/>
            <person name="Edsinger-Gonzales E."/>
            <person name="Grimwood J."/>
            <person name="Schmutz J."/>
            <person name="Rabbi I.Y."/>
            <person name="Egesi C."/>
            <person name="Nauluvula P."/>
            <person name="Lebot V."/>
            <person name="Ndunguru J."/>
            <person name="Mkamilo G."/>
            <person name="Bart R.S."/>
            <person name="Setter T.L."/>
            <person name="Gleadow R.M."/>
            <person name="Kulakow P."/>
            <person name="Ferguson M.E."/>
            <person name="Rounsley S."/>
            <person name="Rokhsar D.S."/>
        </authorList>
    </citation>
    <scope>NUCLEOTIDE SEQUENCE [LARGE SCALE GENOMIC DNA]</scope>
    <source>
        <strain evidence="2">cv. AM560-2</strain>
    </source>
</reference>
<sequence>MSMSLAFCFGSWLCDGCCGCLLKIDCGVSATGGSGTVGRWWKSIYGLSGLGFYFFIYFR</sequence>
<name>A0ACB7H5V6_MANES</name>
<accession>A0ACB7H5V6</accession>
<comment type="caution">
    <text evidence="1">The sequence shown here is derived from an EMBL/GenBank/DDBJ whole genome shotgun (WGS) entry which is preliminary data.</text>
</comment>
<gene>
    <name evidence="1" type="ORF">MANES_09G118425v8</name>
</gene>
<proteinExistence type="predicted"/>
<evidence type="ECO:0000313" key="2">
    <source>
        <dbReference type="Proteomes" id="UP000091857"/>
    </source>
</evidence>
<dbReference type="Proteomes" id="UP000091857">
    <property type="component" value="Chromosome 9"/>
</dbReference>